<name>A0AA35PI01_9SAUR</name>
<accession>A0AA35PI01</accession>
<keyword evidence="3" id="KW-1185">Reference proteome</keyword>
<organism evidence="2 3">
    <name type="scientific">Podarcis lilfordi</name>
    <name type="common">Lilford's wall lizard</name>
    <dbReference type="NCBI Taxonomy" id="74358"/>
    <lineage>
        <taxon>Eukaryota</taxon>
        <taxon>Metazoa</taxon>
        <taxon>Chordata</taxon>
        <taxon>Craniata</taxon>
        <taxon>Vertebrata</taxon>
        <taxon>Euteleostomi</taxon>
        <taxon>Lepidosauria</taxon>
        <taxon>Squamata</taxon>
        <taxon>Bifurcata</taxon>
        <taxon>Unidentata</taxon>
        <taxon>Episquamata</taxon>
        <taxon>Laterata</taxon>
        <taxon>Lacertibaenia</taxon>
        <taxon>Lacertidae</taxon>
        <taxon>Podarcis</taxon>
    </lineage>
</organism>
<sequence>MGERRRRSSFHSNARGARVRSAVGEEAAAAAAAGEERGERKIPRPGGAPSWQDGGFHIGNHSRTFEYRNSCVYNCRLLFNNKGKQGENLCWSS</sequence>
<feature type="region of interest" description="Disordered" evidence="1">
    <location>
        <begin position="1"/>
        <end position="55"/>
    </location>
</feature>
<dbReference type="Proteomes" id="UP001178461">
    <property type="component" value="Chromosome 10"/>
</dbReference>
<reference evidence="2" key="1">
    <citation type="submission" date="2022-12" db="EMBL/GenBank/DDBJ databases">
        <authorList>
            <person name="Alioto T."/>
            <person name="Alioto T."/>
            <person name="Gomez Garrido J."/>
        </authorList>
    </citation>
    <scope>NUCLEOTIDE SEQUENCE</scope>
</reference>
<gene>
    <name evidence="2" type="ORF">PODLI_1B029845</name>
</gene>
<dbReference type="AlphaFoldDB" id="A0AA35PI01"/>
<protein>
    <submittedName>
        <fullName evidence="2">Uncharacterized protein</fullName>
    </submittedName>
</protein>
<dbReference type="EMBL" id="OX395135">
    <property type="protein sequence ID" value="CAI5786143.1"/>
    <property type="molecule type" value="Genomic_DNA"/>
</dbReference>
<evidence type="ECO:0000313" key="3">
    <source>
        <dbReference type="Proteomes" id="UP001178461"/>
    </source>
</evidence>
<proteinExistence type="predicted"/>
<evidence type="ECO:0000313" key="2">
    <source>
        <dbReference type="EMBL" id="CAI5786143.1"/>
    </source>
</evidence>
<evidence type="ECO:0000256" key="1">
    <source>
        <dbReference type="SAM" id="MobiDB-lite"/>
    </source>
</evidence>
<feature type="compositionally biased region" description="Low complexity" evidence="1">
    <location>
        <begin position="19"/>
        <end position="33"/>
    </location>
</feature>